<comment type="caution">
    <text evidence="5">The sequence shown here is derived from an EMBL/GenBank/DDBJ whole genome shotgun (WGS) entry which is preliminary data.</text>
</comment>
<dbReference type="OrthoDB" id="5366541at2759"/>
<dbReference type="Pfam" id="PF17183">
    <property type="entry name" value="Get5_C"/>
    <property type="match status" value="1"/>
</dbReference>
<dbReference type="InterPro" id="IPR024737">
    <property type="entry name" value="Get5_N"/>
</dbReference>
<reference evidence="5 6" key="1">
    <citation type="submission" date="2018-08" db="EMBL/GenBank/DDBJ databases">
        <title>Draft genome of the lignicolous fungus Coniochaeta pulveracea.</title>
        <authorList>
            <person name="Borstlap C.J."/>
            <person name="De Witt R.N."/>
            <person name="Botha A."/>
            <person name="Volschenk H."/>
        </authorList>
    </citation>
    <scope>NUCLEOTIDE SEQUENCE [LARGE SCALE GENOMIC DNA]</scope>
    <source>
        <strain evidence="5 6">CAB683</strain>
    </source>
</reference>
<dbReference type="PANTHER" id="PTHR46555">
    <property type="entry name" value="UBIQUITIN-LIKE PROTEIN 4A"/>
    <property type="match status" value="1"/>
</dbReference>
<keyword evidence="6" id="KW-1185">Reference proteome</keyword>
<dbReference type="CDD" id="cd17039">
    <property type="entry name" value="Ubl_ubiquitin_like"/>
    <property type="match status" value="1"/>
</dbReference>
<dbReference type="PANTHER" id="PTHR46555:SF1">
    <property type="entry name" value="UBIQUITIN-LIKE PROTEIN 4A"/>
    <property type="match status" value="1"/>
</dbReference>
<accession>A0A420YHK5</accession>
<feature type="compositionally biased region" description="Low complexity" evidence="3">
    <location>
        <begin position="56"/>
        <end position="69"/>
    </location>
</feature>
<evidence type="ECO:0000313" key="6">
    <source>
        <dbReference type="Proteomes" id="UP000275385"/>
    </source>
</evidence>
<dbReference type="InterPro" id="IPR000626">
    <property type="entry name" value="Ubiquitin-like_dom"/>
</dbReference>
<proteinExistence type="predicted"/>
<dbReference type="InterPro" id="IPR047154">
    <property type="entry name" value="UBL4A-like"/>
</dbReference>
<dbReference type="InterPro" id="IPR029071">
    <property type="entry name" value="Ubiquitin-like_domsf"/>
</dbReference>
<organism evidence="5 6">
    <name type="scientific">Coniochaeta pulveracea</name>
    <dbReference type="NCBI Taxonomy" id="177199"/>
    <lineage>
        <taxon>Eukaryota</taxon>
        <taxon>Fungi</taxon>
        <taxon>Dikarya</taxon>
        <taxon>Ascomycota</taxon>
        <taxon>Pezizomycotina</taxon>
        <taxon>Sordariomycetes</taxon>
        <taxon>Sordariomycetidae</taxon>
        <taxon>Coniochaetales</taxon>
        <taxon>Coniochaetaceae</taxon>
        <taxon>Coniochaeta</taxon>
    </lineage>
</organism>
<dbReference type="Gene3D" id="3.10.20.90">
    <property type="entry name" value="Phosphatidylinositol 3-kinase Catalytic Subunit, Chain A, domain 1"/>
    <property type="match status" value="1"/>
</dbReference>
<feature type="compositionally biased region" description="Low complexity" evidence="3">
    <location>
        <begin position="40"/>
        <end position="49"/>
    </location>
</feature>
<keyword evidence="2" id="KW-0963">Cytoplasm</keyword>
<gene>
    <name evidence="5" type="ORF">DL546_005514</name>
</gene>
<evidence type="ECO:0000256" key="1">
    <source>
        <dbReference type="ARBA" id="ARBA00004514"/>
    </source>
</evidence>
<dbReference type="AlphaFoldDB" id="A0A420YHK5"/>
<evidence type="ECO:0000313" key="5">
    <source>
        <dbReference type="EMBL" id="RKU47353.1"/>
    </source>
</evidence>
<dbReference type="Pfam" id="PF12754">
    <property type="entry name" value="Get5_N"/>
    <property type="match status" value="1"/>
</dbReference>
<protein>
    <recommendedName>
        <fullName evidence="4">Ubiquitin-like domain-containing protein</fullName>
    </recommendedName>
</protein>
<feature type="domain" description="Ubiquitin-like" evidence="4">
    <location>
        <begin position="69"/>
        <end position="147"/>
    </location>
</feature>
<evidence type="ECO:0000256" key="3">
    <source>
        <dbReference type="SAM" id="MobiDB-lite"/>
    </source>
</evidence>
<name>A0A420YHK5_9PEZI</name>
<evidence type="ECO:0000259" key="4">
    <source>
        <dbReference type="PROSITE" id="PS50053"/>
    </source>
</evidence>
<dbReference type="GO" id="GO:0005829">
    <property type="term" value="C:cytosol"/>
    <property type="evidence" value="ECO:0007669"/>
    <property type="project" value="UniProtKB-SubCell"/>
</dbReference>
<dbReference type="Gene3D" id="1.10.286.70">
    <property type="entry name" value="Get5 dimerization domain"/>
    <property type="match status" value="1"/>
</dbReference>
<evidence type="ECO:0000256" key="2">
    <source>
        <dbReference type="ARBA" id="ARBA00022490"/>
    </source>
</evidence>
<feature type="region of interest" description="Disordered" evidence="3">
    <location>
        <begin position="151"/>
        <end position="179"/>
    </location>
</feature>
<comment type="subcellular location">
    <subcellularLocation>
        <location evidence="1">Cytoplasm</location>
        <location evidence="1">Cytosol</location>
    </subcellularLocation>
</comment>
<sequence length="222" mass="24047">MTEVSFAQSFLSLLDSRPTKISADHVEDPRSYPARPPYILPKLPKPMSRPSKRSARSSSTSAPGSEPSLTVTLKSLRNPPLDIRLTSQPPNTSILDIKSAVSSQTGLPIEKIKVLLNKKPVADSKVLKELVSAGESVVEFSVMVLGGGVVKPQPQTSGSEPASSSHPHSAEHGPVAQGLSGEDVVKTQEFWTDLEGFLQQRVRDEETATELLQVFKGAWEKR</sequence>
<dbReference type="PROSITE" id="PS50053">
    <property type="entry name" value="UBIQUITIN_2"/>
    <property type="match status" value="1"/>
</dbReference>
<feature type="region of interest" description="Disordered" evidence="3">
    <location>
        <begin position="18"/>
        <end position="71"/>
    </location>
</feature>
<feature type="compositionally biased region" description="Low complexity" evidence="3">
    <location>
        <begin position="157"/>
        <end position="167"/>
    </location>
</feature>
<dbReference type="STRING" id="177199.A0A420YHK5"/>
<dbReference type="SUPFAM" id="SSF54236">
    <property type="entry name" value="Ubiquitin-like"/>
    <property type="match status" value="1"/>
</dbReference>
<dbReference type="EMBL" id="QVQW01000009">
    <property type="protein sequence ID" value="RKU47353.1"/>
    <property type="molecule type" value="Genomic_DNA"/>
</dbReference>
<dbReference type="Proteomes" id="UP000275385">
    <property type="component" value="Unassembled WGS sequence"/>
</dbReference>
<dbReference type="InterPro" id="IPR049256">
    <property type="entry name" value="Get5_C"/>
</dbReference>
<dbReference type="GO" id="GO:0006620">
    <property type="term" value="P:post-translational protein targeting to endoplasmic reticulum membrane"/>
    <property type="evidence" value="ECO:0007669"/>
    <property type="project" value="InterPro"/>
</dbReference>